<protein>
    <recommendedName>
        <fullName evidence="1">FBD domain-containing protein</fullName>
    </recommendedName>
</protein>
<name>A0A835JBW1_9ROSI</name>
<sequence length="479" mass="55521">MTEVNRRKRCKIANEDIFGRLPDEVLHCILSLLPTKYAACTSVLSRRWRDEHRWTSALTNLDLDDTVMLYGKNKPRRDGKLRTPAECKAMFKKFVDRCFKLRRSVPHPMQKFRLRLSGSYHSSRVNEWIVSAVRARVEEMIILAEDTEIRVFSCETLVVFKVSCHQIYFHVYPSTVSFPRLKILHLDCLSSVDDNACIEKVLSASPVLEELKIEMEECEPRESLNVSSRSLKRLTIHFQPAYDYLDDDDLLAYRILTLDTPSLELLKLADSASEELNILHKTFSLVEATVSLGHPPVLTKNFNDYAETLVGFFRMISDVRILALSDLTMESLKDVHELDLPCFAKFPTFWYLTRLEVEAGVDKWLTLLHILEHCASLEALIFKKEYNQDSTDPQRRGPHGNAVLSHCLSSCLEMIEFKNFEGQLAEIEIVEYFLRNSRVLKKMTVRYEREIDNSKEDVIRRLLTCPKGSAYAYHIQFLP</sequence>
<gene>
    <name evidence="2" type="ORF">SADUNF_Sadunf16G0265400</name>
</gene>
<dbReference type="InterPro" id="IPR006566">
    <property type="entry name" value="FBD"/>
</dbReference>
<evidence type="ECO:0000259" key="1">
    <source>
        <dbReference type="SMART" id="SM00579"/>
    </source>
</evidence>
<dbReference type="InterPro" id="IPR053781">
    <property type="entry name" value="F-box_AtFBL13-like"/>
</dbReference>
<dbReference type="Pfam" id="PF00646">
    <property type="entry name" value="F-box"/>
    <property type="match status" value="1"/>
</dbReference>
<dbReference type="OrthoDB" id="612216at2759"/>
<evidence type="ECO:0000313" key="2">
    <source>
        <dbReference type="EMBL" id="KAF9666792.1"/>
    </source>
</evidence>
<dbReference type="SMART" id="SM00579">
    <property type="entry name" value="FBD"/>
    <property type="match status" value="1"/>
</dbReference>
<proteinExistence type="predicted"/>
<dbReference type="Pfam" id="PF08387">
    <property type="entry name" value="FBD"/>
    <property type="match status" value="1"/>
</dbReference>
<organism evidence="2 3">
    <name type="scientific">Salix dunnii</name>
    <dbReference type="NCBI Taxonomy" id="1413687"/>
    <lineage>
        <taxon>Eukaryota</taxon>
        <taxon>Viridiplantae</taxon>
        <taxon>Streptophyta</taxon>
        <taxon>Embryophyta</taxon>
        <taxon>Tracheophyta</taxon>
        <taxon>Spermatophyta</taxon>
        <taxon>Magnoliopsida</taxon>
        <taxon>eudicotyledons</taxon>
        <taxon>Gunneridae</taxon>
        <taxon>Pentapetalae</taxon>
        <taxon>rosids</taxon>
        <taxon>fabids</taxon>
        <taxon>Malpighiales</taxon>
        <taxon>Salicaceae</taxon>
        <taxon>Saliceae</taxon>
        <taxon>Salix</taxon>
    </lineage>
</organism>
<dbReference type="InterPro" id="IPR050232">
    <property type="entry name" value="FBL13/AtMIF1-like"/>
</dbReference>
<dbReference type="EMBL" id="JADGMS010000016">
    <property type="protein sequence ID" value="KAF9666792.1"/>
    <property type="molecule type" value="Genomic_DNA"/>
</dbReference>
<feature type="domain" description="FBD" evidence="1">
    <location>
        <begin position="406"/>
        <end position="478"/>
    </location>
</feature>
<dbReference type="SUPFAM" id="SSF81383">
    <property type="entry name" value="F-box domain"/>
    <property type="match status" value="1"/>
</dbReference>
<dbReference type="Proteomes" id="UP000657918">
    <property type="component" value="Chromosome 16"/>
</dbReference>
<dbReference type="InterPro" id="IPR001810">
    <property type="entry name" value="F-box_dom"/>
</dbReference>
<evidence type="ECO:0000313" key="3">
    <source>
        <dbReference type="Proteomes" id="UP000657918"/>
    </source>
</evidence>
<dbReference type="CDD" id="cd22160">
    <property type="entry name" value="F-box_AtFBL13-like"/>
    <property type="match status" value="1"/>
</dbReference>
<dbReference type="Pfam" id="PF24758">
    <property type="entry name" value="LRR_At5g56370"/>
    <property type="match status" value="1"/>
</dbReference>
<keyword evidence="3" id="KW-1185">Reference proteome</keyword>
<dbReference type="AlphaFoldDB" id="A0A835JBW1"/>
<dbReference type="InterPro" id="IPR036047">
    <property type="entry name" value="F-box-like_dom_sf"/>
</dbReference>
<dbReference type="InterPro" id="IPR055411">
    <property type="entry name" value="LRR_FXL15/At3g58940/PEG3-like"/>
</dbReference>
<accession>A0A835JBW1</accession>
<reference evidence="2 3" key="1">
    <citation type="submission" date="2020-10" db="EMBL/GenBank/DDBJ databases">
        <title>Plant Genome Project.</title>
        <authorList>
            <person name="Zhang R.-G."/>
        </authorList>
    </citation>
    <scope>NUCLEOTIDE SEQUENCE [LARGE SCALE GENOMIC DNA]</scope>
    <source>
        <strain evidence="2">FAFU-HL-1</strain>
        <tissue evidence="2">Leaf</tissue>
    </source>
</reference>
<dbReference type="PANTHER" id="PTHR31900">
    <property type="entry name" value="F-BOX/RNI SUPERFAMILY PROTEIN-RELATED"/>
    <property type="match status" value="1"/>
</dbReference>
<dbReference type="PANTHER" id="PTHR31900:SF30">
    <property type="entry name" value="SUPERFAMILY PROTEIN, PUTATIVE-RELATED"/>
    <property type="match status" value="1"/>
</dbReference>
<comment type="caution">
    <text evidence="2">The sequence shown here is derived from an EMBL/GenBank/DDBJ whole genome shotgun (WGS) entry which is preliminary data.</text>
</comment>